<feature type="region of interest" description="Disordered" evidence="1">
    <location>
        <begin position="1"/>
        <end position="28"/>
    </location>
</feature>
<feature type="region of interest" description="Disordered" evidence="1">
    <location>
        <begin position="370"/>
        <end position="390"/>
    </location>
</feature>
<reference evidence="3" key="1">
    <citation type="submission" date="2022-04" db="EMBL/GenBank/DDBJ databases">
        <title>Carnegiea gigantea Genome sequencing and assembly v2.</title>
        <authorList>
            <person name="Copetti D."/>
            <person name="Sanderson M.J."/>
            <person name="Burquez A."/>
            <person name="Wojciechowski M.F."/>
        </authorList>
    </citation>
    <scope>NUCLEOTIDE SEQUENCE</scope>
    <source>
        <strain evidence="3">SGP5-SGP5p</strain>
        <tissue evidence="3">Aerial part</tissue>
    </source>
</reference>
<dbReference type="GO" id="GO:0005516">
    <property type="term" value="F:calmodulin binding"/>
    <property type="evidence" value="ECO:0007669"/>
    <property type="project" value="InterPro"/>
</dbReference>
<feature type="compositionally biased region" description="Polar residues" evidence="1">
    <location>
        <begin position="1"/>
        <end position="16"/>
    </location>
</feature>
<feature type="region of interest" description="Disordered" evidence="1">
    <location>
        <begin position="2127"/>
        <end position="2148"/>
    </location>
</feature>
<dbReference type="EMBL" id="JAKOGI010000019">
    <property type="protein sequence ID" value="KAJ8449803.1"/>
    <property type="molecule type" value="Genomic_DNA"/>
</dbReference>
<feature type="compositionally biased region" description="Basic and acidic residues" evidence="1">
    <location>
        <begin position="2095"/>
        <end position="2106"/>
    </location>
</feature>
<evidence type="ECO:0000259" key="2">
    <source>
        <dbReference type="SMART" id="SM01054"/>
    </source>
</evidence>
<proteinExistence type="predicted"/>
<feature type="region of interest" description="Disordered" evidence="1">
    <location>
        <begin position="1810"/>
        <end position="1843"/>
    </location>
</feature>
<feature type="domain" description="Calmodulin-binding" evidence="2">
    <location>
        <begin position="1876"/>
        <end position="1992"/>
    </location>
</feature>
<dbReference type="Pfam" id="PF07839">
    <property type="entry name" value="CaM_binding"/>
    <property type="match status" value="5"/>
</dbReference>
<feature type="compositionally biased region" description="Polar residues" evidence="1">
    <location>
        <begin position="2001"/>
        <end position="2013"/>
    </location>
</feature>
<feature type="compositionally biased region" description="Basic and acidic residues" evidence="1">
    <location>
        <begin position="43"/>
        <end position="52"/>
    </location>
</feature>
<dbReference type="PANTHER" id="PTHR33923">
    <property type="entry name" value="CALMODULIN-BINDING PROTEIN-RELATED"/>
    <property type="match status" value="1"/>
</dbReference>
<feature type="compositionally biased region" description="Low complexity" evidence="1">
    <location>
        <begin position="2249"/>
        <end position="2263"/>
    </location>
</feature>
<comment type="caution">
    <text evidence="3">The sequence shown here is derived from an EMBL/GenBank/DDBJ whole genome shotgun (WGS) entry which is preliminary data.</text>
</comment>
<feature type="region of interest" description="Disordered" evidence="1">
    <location>
        <begin position="2069"/>
        <end position="2106"/>
    </location>
</feature>
<feature type="domain" description="Calmodulin-binding" evidence="2">
    <location>
        <begin position="692"/>
        <end position="809"/>
    </location>
</feature>
<evidence type="ECO:0000313" key="3">
    <source>
        <dbReference type="EMBL" id="KAJ8449803.1"/>
    </source>
</evidence>
<feature type="domain" description="Calmodulin-binding" evidence="2">
    <location>
        <begin position="2282"/>
        <end position="2394"/>
    </location>
</feature>
<feature type="compositionally biased region" description="Polar residues" evidence="1">
    <location>
        <begin position="107"/>
        <end position="116"/>
    </location>
</feature>
<feature type="region of interest" description="Disordered" evidence="1">
    <location>
        <begin position="220"/>
        <end position="275"/>
    </location>
</feature>
<gene>
    <name evidence="3" type="ORF">Cgig2_001459</name>
</gene>
<feature type="compositionally biased region" description="Acidic residues" evidence="1">
    <location>
        <begin position="1393"/>
        <end position="1404"/>
    </location>
</feature>
<feature type="region of interest" description="Disordered" evidence="1">
    <location>
        <begin position="696"/>
        <end position="717"/>
    </location>
</feature>
<dbReference type="PANTHER" id="PTHR33923:SF3">
    <property type="entry name" value="CALMODULIN BINDING PROTEIN PICBP"/>
    <property type="match status" value="1"/>
</dbReference>
<feature type="compositionally biased region" description="Basic residues" evidence="1">
    <location>
        <begin position="220"/>
        <end position="230"/>
    </location>
</feature>
<feature type="compositionally biased region" description="Basic and acidic residues" evidence="1">
    <location>
        <begin position="1243"/>
        <end position="1301"/>
    </location>
</feature>
<dbReference type="InterPro" id="IPR044681">
    <property type="entry name" value="PICBP-like"/>
</dbReference>
<feature type="region of interest" description="Disordered" evidence="1">
    <location>
        <begin position="1379"/>
        <end position="1405"/>
    </location>
</feature>
<feature type="region of interest" description="Disordered" evidence="1">
    <location>
        <begin position="84"/>
        <end position="133"/>
    </location>
</feature>
<feature type="region of interest" description="Disordered" evidence="1">
    <location>
        <begin position="1997"/>
        <end position="2019"/>
    </location>
</feature>
<feature type="compositionally biased region" description="Polar residues" evidence="1">
    <location>
        <begin position="238"/>
        <end position="249"/>
    </location>
</feature>
<accession>A0A9Q1QNZ5</accession>
<feature type="compositionally biased region" description="Low complexity" evidence="1">
    <location>
        <begin position="53"/>
        <end position="71"/>
    </location>
</feature>
<feature type="compositionally biased region" description="Polar residues" evidence="1">
    <location>
        <begin position="980"/>
        <end position="993"/>
    </location>
</feature>
<evidence type="ECO:0000256" key="1">
    <source>
        <dbReference type="SAM" id="MobiDB-lite"/>
    </source>
</evidence>
<feature type="region of interest" description="Disordered" evidence="1">
    <location>
        <begin position="2249"/>
        <end position="2276"/>
    </location>
</feature>
<dbReference type="InterPro" id="IPR012417">
    <property type="entry name" value="CaM-bd_dom_pln"/>
</dbReference>
<feature type="domain" description="Calmodulin-binding" evidence="2">
    <location>
        <begin position="1520"/>
        <end position="1630"/>
    </location>
</feature>
<feature type="region of interest" description="Disordered" evidence="1">
    <location>
        <begin position="980"/>
        <end position="1025"/>
    </location>
</feature>
<feature type="region of interest" description="Disordered" evidence="1">
    <location>
        <begin position="520"/>
        <end position="539"/>
    </location>
</feature>
<keyword evidence="4" id="KW-1185">Reference proteome</keyword>
<dbReference type="Proteomes" id="UP001153076">
    <property type="component" value="Unassembled WGS sequence"/>
</dbReference>
<dbReference type="SMART" id="SM01054">
    <property type="entry name" value="CaM_binding"/>
    <property type="match status" value="5"/>
</dbReference>
<organism evidence="3 4">
    <name type="scientific">Carnegiea gigantea</name>
    <dbReference type="NCBI Taxonomy" id="171969"/>
    <lineage>
        <taxon>Eukaryota</taxon>
        <taxon>Viridiplantae</taxon>
        <taxon>Streptophyta</taxon>
        <taxon>Embryophyta</taxon>
        <taxon>Tracheophyta</taxon>
        <taxon>Spermatophyta</taxon>
        <taxon>Magnoliopsida</taxon>
        <taxon>eudicotyledons</taxon>
        <taxon>Gunneridae</taxon>
        <taxon>Pentapetalae</taxon>
        <taxon>Caryophyllales</taxon>
        <taxon>Cactineae</taxon>
        <taxon>Cactaceae</taxon>
        <taxon>Cactoideae</taxon>
        <taxon>Echinocereeae</taxon>
        <taxon>Carnegiea</taxon>
    </lineage>
</organism>
<dbReference type="OrthoDB" id="1096728at2759"/>
<protein>
    <recommendedName>
        <fullName evidence="2">Calmodulin-binding domain-containing protein</fullName>
    </recommendedName>
</protein>
<feature type="domain" description="Calmodulin-binding" evidence="2">
    <location>
        <begin position="1093"/>
        <end position="1210"/>
    </location>
</feature>
<feature type="region of interest" description="Disordered" evidence="1">
    <location>
        <begin position="1243"/>
        <end position="1309"/>
    </location>
</feature>
<name>A0A9Q1QNZ5_9CARY</name>
<evidence type="ECO:0000313" key="4">
    <source>
        <dbReference type="Proteomes" id="UP001153076"/>
    </source>
</evidence>
<sequence length="2409" mass="270225">MAIRTLPSQERYSNKNIRGETEPRRKLKKLRSVKVANLDRLRLSMRRERSWLDPRSPSESSSSAMSGTSSPNYMKATTCWVARKASSSSLTTPERRNSPASRGKSGSKLSNVSVEQCSDPARANIPDDIKSRKNLNRVPSMNRSKKLSSMKSMKIRAKYSQFSNVGINELVSSGLRIAEFGDDADVSDDQDGMARVKTKQKGFLERSLSRSRSIRLTRLKSVRSSRRTKSRFGGGATVPTTSETKTSNAEPEYMKDTTSQEARKHPVKGLTRTSSLRSLRILAKIPSLRTSKSKVRKRPQVAPSQGISVDRATCSSVLKSSKFPDHIQLNSGGLESEGTSSFHVCPYNYCSLHSHHHHDPSPSLKEFISAKRQSAKNQKGKQPESQSKEAVIHSWSVTETNQVEQIVEADSPALKEVINASTANYPEAEDSGMDFLIKVYAKPRKRWAIEGSPRDDAGASNGLDHTLFRYYEWKLEDTISDTRSSKARDEALNEGKLGFSIHDVELSDKTQQQITRFAVPDSGVNFPDNSPKSSSIESDRAQVSLKDPFHISSTDFETSSGGDLINILSDEQKYSSIWHLIYQQFVSSEEPMAGNQGIKSLGEDGDNEGAVIEKADFDQTAAVKLVQEALDAILQRDGQSSDQQAIPDQEMPLSPGEEILVSAVMSEQSFRDIGEVAIEKPSPESGYKMHKVEQEVEPLPQKAESDEGTRQVRNRSKSLSKLRKMIVTAKFIEAMEKLRKISPGKPQYSSSEPTSEEERVYLMQPSMNEKKIVEEWMLDFALRKVISRLGPDEQRRVALLVKAFETLTPDNRERSIKCYHAKGEADPGIELVTPKNEETKQPLESKQQLSISNEPICKTQDDGVSLYHTGIPDERSLREGQRHETCSTGAKILQGADETGILSESPANSTTSIDKAFEEPVMGNEVSLRTLEAPFRLAVGDSEVNPASDISTVLFDKNRYTSMWNMIYQQVISTEALMEGNNQGSDANTSQKMNDQDSTQSSYSTDREEDEDNQSASHEQHESNQSAAIKLVKEAVNAILHRYELSSDQQSIADQNKATDDVKGLYIPTPAYSTEERCRGDKRVTTPSEPEVLEKKIDTSLNQVEDHGPKEPHKKMSKSLSKLKRAIVTAKFIKAMERLRKINPQKTQHLFPEAAAEEERVYLRQLRINGRKNSEEWMLDYALRQVISKLAPDQQKRVALLVEAFETVTPEQKENSAEYYPLKEEPATRIRLANPRNKELKQLVHSEQERSIFDEKVPQKRDDGFPLSHERIPAHRSLQKDDDHQVSRTDDKTQQNIDKRTVSNSTFERSKNDSISAYVDVNVEELSTRDADTTTTSKVTSVSPRGDSKAGIAVDMTTVLSDKQKYTSMWHLIYQHSVPSQASTAQKQRHNEADEDEQDEDANNGEEMNYLDSIESTECTNQTENENNQIEEGKEQELESAAIKLVKEAINAILQSHEMRSDEQFLQEHDTTVDGGGDLHNKDVSASTEGHSIRWKTVGKHRNSELEDKLHTVVNENALVQKKVEANKVKTSQGSSPRSFNKLRKVFITAKFMKAMERMRRISPRQPRYLSPEAAPEEEGVNLRHQEINERRNAEEWMLDYALRKVISNLSLEQQRRVAVVVEAFERVTPDQKGSGIRSYMKAQVSPEIDAESTANGKRTIKYENNKCKSYDDHIWPNTRDIGKAAQQKRSPGEEHPTKISNFKTKLCEEVLDLDGNNLQSHHHTSLKGCLVDDTSNILTERKEIDPNSKSEPLQGVSLSIDSTQDHEADVTKGIFPGTQNHTSMWHLIYQHAKSVTAAEAERSLSEKVAGKDNMKRGNASSEMTVDADADADDGDASSVTSELTESEAVKLVREAISDILSKPQELDNELLCSNVAAASDEDQTAREGEKPEKTLSRGYSKLRKLIICNKFIKAMEKAKMRKSYPQKCRHRTLNADPETEKINLKPSTVGEKKSADEVLLDHALQKVIAGLAPVQQRRVALLVEAFEKVKPDTEEAGKRFSSNDTTYLSSAGNAKERKEPIFESSQGSSQLPDGFNFKLQGLLTTSSREVVTDSALAEVHKEKTPIMSKDNWRNDSPSSITGTAPDVKGTQSNDCKDPAEFNPRDTHYWPLQHEEVTSVYLNYSEPATETADNPSEPEDLEEEGNPRTENDVAFNKVWHTSLWSLLVQHVKTDIFEETETQITGEGDANLKELHELDKNDQYQLSSEVKYDDDTNVQMPKSVSFELQEKEAIKVVQEALDAILTCDDQSTTTSDISDQDSSTENQGRIGEPSPVTKEIEGVKNLVDSVMKPKEEQRSEENLSSSCNKLSQVILCKRFIKAMDKMRKLKPQDHSQQLQSEEKTVHRIHQNASNQGKNWEEWMLDHAMQQVVGNLAPAQKKKVSLLVQAFEKVSSQPEPGTGQKGKARGF</sequence>
<feature type="region of interest" description="Disordered" evidence="1">
    <location>
        <begin position="43"/>
        <end position="72"/>
    </location>
</feature>
<feature type="compositionally biased region" description="Acidic residues" evidence="1">
    <location>
        <begin position="1826"/>
        <end position="1836"/>
    </location>
</feature>
<feature type="compositionally biased region" description="Polar residues" evidence="1">
    <location>
        <begin position="527"/>
        <end position="536"/>
    </location>
</feature>